<keyword evidence="1" id="KW-1133">Transmembrane helix</keyword>
<comment type="caution">
    <text evidence="2">The sequence shown here is derived from an EMBL/GenBank/DDBJ whole genome shotgun (WGS) entry which is preliminary data.</text>
</comment>
<evidence type="ECO:0000313" key="2">
    <source>
        <dbReference type="EMBL" id="OUM89054.1"/>
    </source>
</evidence>
<gene>
    <name evidence="2" type="ORF">BAA01_13450</name>
</gene>
<accession>A0A1Y3PPT3</accession>
<sequence>MFNFIYYIYLGLVFAGLYIWLFIKLIRILDITKTGITAKDFLSHHTGFEGIVVLIEDKILQGDAQFYKKLFSLLKRRGKLLVVKIDFDDDSMHEEIAKLLTYFEAKGLTSIYHHNKSGKKLIFDLSAHSGYGQRDIYLEVRKRLINFG</sequence>
<dbReference type="EMBL" id="LZRT01000053">
    <property type="protein sequence ID" value="OUM89054.1"/>
    <property type="molecule type" value="Genomic_DNA"/>
</dbReference>
<protein>
    <submittedName>
        <fullName evidence="2">Uncharacterized protein</fullName>
    </submittedName>
</protein>
<evidence type="ECO:0000256" key="1">
    <source>
        <dbReference type="SAM" id="Phobius"/>
    </source>
</evidence>
<dbReference type="AlphaFoldDB" id="A0A1Y3PPT3"/>
<keyword evidence="1" id="KW-0472">Membrane</keyword>
<keyword evidence="1" id="KW-0812">Transmembrane</keyword>
<organism evidence="2 3">
    <name type="scientific">Bacillus thermozeamaize</name>
    <dbReference type="NCBI Taxonomy" id="230954"/>
    <lineage>
        <taxon>Bacteria</taxon>
        <taxon>Bacillati</taxon>
        <taxon>Bacillota</taxon>
        <taxon>Bacilli</taxon>
        <taxon>Bacillales</taxon>
        <taxon>Bacillaceae</taxon>
        <taxon>Bacillus</taxon>
    </lineage>
</organism>
<dbReference type="Proteomes" id="UP000196475">
    <property type="component" value="Unassembled WGS sequence"/>
</dbReference>
<proteinExistence type="predicted"/>
<evidence type="ECO:0000313" key="3">
    <source>
        <dbReference type="Proteomes" id="UP000196475"/>
    </source>
</evidence>
<name>A0A1Y3PPT3_9BACI</name>
<reference evidence="3" key="1">
    <citation type="submission" date="2016-06" db="EMBL/GenBank/DDBJ databases">
        <authorList>
            <person name="Nascimento L."/>
            <person name="Pereira R.V."/>
            <person name="Martins L.F."/>
            <person name="Quaggio R.B."/>
            <person name="Silva A.M."/>
            <person name="Setubal J.C."/>
        </authorList>
    </citation>
    <scope>NUCLEOTIDE SEQUENCE [LARGE SCALE GENOMIC DNA]</scope>
</reference>
<feature type="transmembrane region" description="Helical" evidence="1">
    <location>
        <begin position="6"/>
        <end position="23"/>
    </location>
</feature>